<dbReference type="Proteomes" id="UP000305511">
    <property type="component" value="Unassembled WGS sequence"/>
</dbReference>
<evidence type="ECO:0000313" key="3">
    <source>
        <dbReference type="Proteomes" id="UP000305511"/>
    </source>
</evidence>
<evidence type="ECO:0000313" key="2">
    <source>
        <dbReference type="EMBL" id="TKK86356.1"/>
    </source>
</evidence>
<keyword evidence="1" id="KW-1133">Transmembrane helix</keyword>
<comment type="caution">
    <text evidence="2">The sequence shown here is derived from an EMBL/GenBank/DDBJ whole genome shotgun (WGS) entry which is preliminary data.</text>
</comment>
<evidence type="ECO:0000256" key="1">
    <source>
        <dbReference type="SAM" id="Phobius"/>
    </source>
</evidence>
<feature type="transmembrane region" description="Helical" evidence="1">
    <location>
        <begin position="21"/>
        <end position="41"/>
    </location>
</feature>
<protein>
    <submittedName>
        <fullName evidence="2">Energy-coupling factor transporter transmembrane protein EcfT</fullName>
    </submittedName>
</protein>
<dbReference type="AlphaFoldDB" id="A0A4U3MF40"/>
<feature type="non-terminal residue" evidence="2">
    <location>
        <position position="1"/>
    </location>
</feature>
<gene>
    <name evidence="2" type="ORF">EY666_08065</name>
</gene>
<dbReference type="EMBL" id="SIYF01000177">
    <property type="protein sequence ID" value="TKK86356.1"/>
    <property type="molecule type" value="Genomic_DNA"/>
</dbReference>
<keyword evidence="1 2" id="KW-0812">Transmembrane</keyword>
<proteinExistence type="predicted"/>
<sequence length="53" mass="6449">ELRRFGQKKNRTWYAQQPFHLRDFSVMLLALCLLGISFWLFHVNGGRFYNPFQ</sequence>
<keyword evidence="1" id="KW-0472">Membrane</keyword>
<organism evidence="2 3">
    <name type="scientific">Enterococcus faecalis</name>
    <name type="common">Streptococcus faecalis</name>
    <dbReference type="NCBI Taxonomy" id="1351"/>
    <lineage>
        <taxon>Bacteria</taxon>
        <taxon>Bacillati</taxon>
        <taxon>Bacillota</taxon>
        <taxon>Bacilli</taxon>
        <taxon>Lactobacillales</taxon>
        <taxon>Enterococcaceae</taxon>
        <taxon>Enterococcus</taxon>
    </lineage>
</organism>
<reference evidence="2 3" key="1">
    <citation type="submission" date="2019-02" db="EMBL/GenBank/DDBJ databases">
        <title>Bacteria dissemination in different level of health care in South Africa: the effectiveness of infections prevention and control.</title>
        <authorList>
            <person name="Shobo C."/>
            <person name="Amoako D.G."/>
            <person name="Allam M."/>
            <person name="Ismail A."/>
            <person name="Bester L.A."/>
            <person name="Essack S.Y."/>
        </authorList>
    </citation>
    <scope>NUCLEOTIDE SEQUENCE [LARGE SCALE GENOMIC DNA]</scope>
    <source>
        <strain evidence="2 3">2SIL2</strain>
    </source>
</reference>
<name>A0A4U3MF40_ENTFL</name>
<accession>A0A4U3MF40</accession>